<dbReference type="RefSeq" id="WP_344480116.1">
    <property type="nucleotide sequence ID" value="NZ_BAAASB010000014.1"/>
</dbReference>
<dbReference type="InterPro" id="IPR007995">
    <property type="entry name" value="DUF742"/>
</dbReference>
<protein>
    <submittedName>
        <fullName evidence="1">DUF742 domain-containing protein</fullName>
    </submittedName>
</protein>
<keyword evidence="2" id="KW-1185">Reference proteome</keyword>
<name>A0ABW0AQX9_9ACTN</name>
<dbReference type="Pfam" id="PF05331">
    <property type="entry name" value="DUF742"/>
    <property type="match status" value="1"/>
</dbReference>
<gene>
    <name evidence="1" type="ORF">ACFPRH_20680</name>
</gene>
<evidence type="ECO:0000313" key="1">
    <source>
        <dbReference type="EMBL" id="MFC5154154.1"/>
    </source>
</evidence>
<dbReference type="PANTHER" id="PTHR36221:SF1">
    <property type="entry name" value="DUF742 DOMAIN-CONTAINING PROTEIN"/>
    <property type="match status" value="1"/>
</dbReference>
<proteinExistence type="predicted"/>
<comment type="caution">
    <text evidence="1">The sequence shown here is derived from an EMBL/GenBank/DDBJ whole genome shotgun (WGS) entry which is preliminary data.</text>
</comment>
<reference evidence="2" key="1">
    <citation type="journal article" date="2019" name="Int. J. Syst. Evol. Microbiol.">
        <title>The Global Catalogue of Microorganisms (GCM) 10K type strain sequencing project: providing services to taxonomists for standard genome sequencing and annotation.</title>
        <authorList>
            <consortium name="The Broad Institute Genomics Platform"/>
            <consortium name="The Broad Institute Genome Sequencing Center for Infectious Disease"/>
            <person name="Wu L."/>
            <person name="Ma J."/>
        </authorList>
    </citation>
    <scope>NUCLEOTIDE SEQUENCE [LARGE SCALE GENOMIC DNA]</scope>
    <source>
        <strain evidence="2">PCU 266</strain>
    </source>
</reference>
<accession>A0ABW0AQX9</accession>
<dbReference type="EMBL" id="JBHSKP010000013">
    <property type="protein sequence ID" value="MFC5154154.1"/>
    <property type="molecule type" value="Genomic_DNA"/>
</dbReference>
<evidence type="ECO:0000313" key="2">
    <source>
        <dbReference type="Proteomes" id="UP001596160"/>
    </source>
</evidence>
<organism evidence="1 2">
    <name type="scientific">Streptomyces amakusaensis</name>
    <dbReference type="NCBI Taxonomy" id="67271"/>
    <lineage>
        <taxon>Bacteria</taxon>
        <taxon>Bacillati</taxon>
        <taxon>Actinomycetota</taxon>
        <taxon>Actinomycetes</taxon>
        <taxon>Kitasatosporales</taxon>
        <taxon>Streptomycetaceae</taxon>
        <taxon>Streptomyces</taxon>
    </lineage>
</organism>
<dbReference type="Proteomes" id="UP001596160">
    <property type="component" value="Unassembled WGS sequence"/>
</dbReference>
<dbReference type="PANTHER" id="PTHR36221">
    <property type="entry name" value="DUF742 DOMAIN-CONTAINING PROTEIN"/>
    <property type="match status" value="1"/>
</dbReference>
<sequence length="127" mass="13569">MSGESPWVADPKVRLYALTRGRTVPHLPLRMESQVEAVPGHGDEVRVPEEQELVALTRGAARSVVELAGTVSLPTNVVKVLLADLVQQGVLRMVHLHDEAEDGLMVLDAVLAGLRKDGVKAGAGHGR</sequence>